<keyword evidence="1" id="KW-0812">Transmembrane</keyword>
<feature type="transmembrane region" description="Helical" evidence="1">
    <location>
        <begin position="333"/>
        <end position="354"/>
    </location>
</feature>
<protein>
    <submittedName>
        <fullName evidence="2">Peptidase</fullName>
    </submittedName>
</protein>
<organism evidence="2 3">
    <name type="scientific">Alkalilimnicola ehrlichii</name>
    <dbReference type="NCBI Taxonomy" id="351052"/>
    <lineage>
        <taxon>Bacteria</taxon>
        <taxon>Pseudomonadati</taxon>
        <taxon>Pseudomonadota</taxon>
        <taxon>Gammaproteobacteria</taxon>
        <taxon>Chromatiales</taxon>
        <taxon>Ectothiorhodospiraceae</taxon>
        <taxon>Alkalilimnicola</taxon>
    </lineage>
</organism>
<feature type="transmembrane region" description="Helical" evidence="1">
    <location>
        <begin position="374"/>
        <end position="393"/>
    </location>
</feature>
<evidence type="ECO:0000256" key="1">
    <source>
        <dbReference type="SAM" id="Phobius"/>
    </source>
</evidence>
<sequence length="508" mass="55501">MTWLHTWAGLVLGAVLFAVFWMGTLSVFHEELDRWMQPATRLPPPPAVISLDRLVVPLAATEAVGASQWGLMLPTAREPMAQFFYRAPDGGFVVHAIDPHTGALLPEPGSAGATGFIVPFHYGLHIEWRRLGYWLVGAASMGMLVLLVSGVVVHRRRFKEFFTFRPDKRLPRATLDLHNLTGMVALPFHFLITLTGVILFMEVYFPSAADLAYRSADNPRGSFFADAFGGFRRPLLNESGELVSLDAMVVEASARWSGSPPRFVRVWHPGDANAYVEVRRTYADQASLTRGQIFFDAGSGRILHQFDTAPVMSTQRFLSGLHFIAFDHWALRWLYFLAGLAGCAMIATGFVFWLEARRRRHAGTAMGGRRLVEALTVASVTGIIAATLALLVANRLLPADASMGSTGRSELEVWVFWAVWLVAFAHASLRGTRAWRDQTWAIGGLAFTAVLLNGLTTGHHPLAALQAQLWAVAGVDAVLLMTGAAALAVAIRLGRRGTPHTLGVDGNG</sequence>
<keyword evidence="3" id="KW-1185">Reference proteome</keyword>
<evidence type="ECO:0000313" key="2">
    <source>
        <dbReference type="EMBL" id="RFA33605.1"/>
    </source>
</evidence>
<dbReference type="Pfam" id="PF03929">
    <property type="entry name" value="PepSY_TM"/>
    <property type="match status" value="1"/>
</dbReference>
<dbReference type="AlphaFoldDB" id="A0A3E0WNS3"/>
<reference evidence="3" key="1">
    <citation type="submission" date="2017-05" db="EMBL/GenBank/DDBJ databases">
        <authorList>
            <person name="Sharma S."/>
            <person name="Sidhu C."/>
            <person name="Pinnaka A.K."/>
        </authorList>
    </citation>
    <scope>NUCLEOTIDE SEQUENCE [LARGE SCALE GENOMIC DNA]</scope>
    <source>
        <strain evidence="3">AK93</strain>
    </source>
</reference>
<feature type="transmembrane region" description="Helical" evidence="1">
    <location>
        <begin position="469"/>
        <end position="491"/>
    </location>
</feature>
<keyword evidence="1" id="KW-0472">Membrane</keyword>
<dbReference type="Proteomes" id="UP000256763">
    <property type="component" value="Unassembled WGS sequence"/>
</dbReference>
<comment type="caution">
    <text evidence="2">The sequence shown here is derived from an EMBL/GenBank/DDBJ whole genome shotgun (WGS) entry which is preliminary data.</text>
</comment>
<evidence type="ECO:0000313" key="3">
    <source>
        <dbReference type="Proteomes" id="UP000256763"/>
    </source>
</evidence>
<feature type="transmembrane region" description="Helical" evidence="1">
    <location>
        <begin position="131"/>
        <end position="154"/>
    </location>
</feature>
<proteinExistence type="predicted"/>
<keyword evidence="1" id="KW-1133">Transmembrane helix</keyword>
<feature type="transmembrane region" description="Helical" evidence="1">
    <location>
        <begin position="175"/>
        <end position="201"/>
    </location>
</feature>
<dbReference type="InterPro" id="IPR005625">
    <property type="entry name" value="PepSY-ass_TM"/>
</dbReference>
<feature type="transmembrane region" description="Helical" evidence="1">
    <location>
        <begin position="7"/>
        <end position="28"/>
    </location>
</feature>
<dbReference type="RefSeq" id="WP_116302952.1">
    <property type="nucleotide sequence ID" value="NZ_NFZV01000015.1"/>
</dbReference>
<gene>
    <name evidence="2" type="ORF">CAL65_17070</name>
</gene>
<dbReference type="OrthoDB" id="9776609at2"/>
<dbReference type="EMBL" id="NFZW01000020">
    <property type="protein sequence ID" value="RFA33605.1"/>
    <property type="molecule type" value="Genomic_DNA"/>
</dbReference>
<feature type="transmembrane region" description="Helical" evidence="1">
    <location>
        <begin position="413"/>
        <end position="432"/>
    </location>
</feature>
<dbReference type="PANTHER" id="PTHR34219:SF4">
    <property type="entry name" value="PEPSY DOMAIN-CONTAINING PROTEIN"/>
    <property type="match status" value="1"/>
</dbReference>
<feature type="transmembrane region" description="Helical" evidence="1">
    <location>
        <begin position="439"/>
        <end position="457"/>
    </location>
</feature>
<name>A0A3E0WNS3_9GAMM</name>
<accession>A0A3E0WNS3</accession>
<dbReference type="PANTHER" id="PTHR34219">
    <property type="entry name" value="IRON-REGULATED INNER MEMBRANE PROTEIN-RELATED"/>
    <property type="match status" value="1"/>
</dbReference>